<evidence type="ECO:0000256" key="11">
    <source>
        <dbReference type="ARBA" id="ARBA00022927"/>
    </source>
</evidence>
<dbReference type="Gene3D" id="1.25.40.1030">
    <property type="match status" value="1"/>
</dbReference>
<feature type="compositionally biased region" description="Low complexity" evidence="14">
    <location>
        <begin position="756"/>
        <end position="773"/>
    </location>
</feature>
<keyword evidence="9" id="KW-0256">Endoplasmic reticulum</keyword>
<dbReference type="GO" id="GO:0030127">
    <property type="term" value="C:COPII vesicle coat"/>
    <property type="evidence" value="ECO:0007669"/>
    <property type="project" value="TreeGrafter"/>
</dbReference>
<comment type="function">
    <text evidence="12">Component of the coat protein complex II (COPII) which promotes the formation of transport vesicles from the endoplasmic reticulum (ER). The coat has two main functions, the physical deformation of the endoplasmic reticulum membrane into vesicles and the selection of cargo molecules.</text>
</comment>
<feature type="region of interest" description="Disordered" evidence="14">
    <location>
        <begin position="731"/>
        <end position="787"/>
    </location>
</feature>
<dbReference type="GO" id="GO:0015031">
    <property type="term" value="P:protein transport"/>
    <property type="evidence" value="ECO:0007669"/>
    <property type="project" value="UniProtKB-KW"/>
</dbReference>
<accession>A0A642UYB6</accession>
<feature type="compositionally biased region" description="Low complexity" evidence="14">
    <location>
        <begin position="1015"/>
        <end position="1031"/>
    </location>
</feature>
<dbReference type="InterPro" id="IPR036322">
    <property type="entry name" value="WD40_repeat_dom_sf"/>
</dbReference>
<dbReference type="Gene3D" id="2.130.10.10">
    <property type="entry name" value="YVTN repeat-like/Quinoprotein amine dehydrogenase"/>
    <property type="match status" value="1"/>
</dbReference>
<proteinExistence type="inferred from homology"/>
<evidence type="ECO:0000256" key="5">
    <source>
        <dbReference type="ARBA" id="ARBA00021236"/>
    </source>
</evidence>
<evidence type="ECO:0000256" key="7">
    <source>
        <dbReference type="ARBA" id="ARBA00022574"/>
    </source>
</evidence>
<evidence type="ECO:0000256" key="14">
    <source>
        <dbReference type="SAM" id="MobiDB-lite"/>
    </source>
</evidence>
<evidence type="ECO:0000256" key="3">
    <source>
        <dbReference type="ARBA" id="ARBA00009358"/>
    </source>
</evidence>
<evidence type="ECO:0000256" key="8">
    <source>
        <dbReference type="ARBA" id="ARBA00022737"/>
    </source>
</evidence>
<keyword evidence="8" id="KW-0677">Repeat</keyword>
<dbReference type="GeneID" id="54779301"/>
<dbReference type="RefSeq" id="XP_034014315.1">
    <property type="nucleotide sequence ID" value="XM_034158919.1"/>
</dbReference>
<dbReference type="Pfam" id="PF00400">
    <property type="entry name" value="WD40"/>
    <property type="match status" value="1"/>
</dbReference>
<feature type="compositionally biased region" description="Pro residues" evidence="14">
    <location>
        <begin position="1032"/>
        <end position="1050"/>
    </location>
</feature>
<evidence type="ECO:0000256" key="12">
    <source>
        <dbReference type="ARBA" id="ARBA00025471"/>
    </source>
</evidence>
<dbReference type="GO" id="GO:0005198">
    <property type="term" value="F:structural molecule activity"/>
    <property type="evidence" value="ECO:0007669"/>
    <property type="project" value="TreeGrafter"/>
</dbReference>
<comment type="caution">
    <text evidence="15">The sequence shown here is derived from an EMBL/GenBank/DDBJ whole genome shotgun (WGS) entry which is preliminary data.</text>
</comment>
<dbReference type="InterPro" id="IPR001680">
    <property type="entry name" value="WD40_rpt"/>
</dbReference>
<keyword evidence="11" id="KW-0653">Protein transport</keyword>
<keyword evidence="6" id="KW-0813">Transport</keyword>
<evidence type="ECO:0000313" key="15">
    <source>
        <dbReference type="EMBL" id="KAA8906964.1"/>
    </source>
</evidence>
<evidence type="ECO:0000256" key="10">
    <source>
        <dbReference type="ARBA" id="ARBA00022892"/>
    </source>
</evidence>
<feature type="region of interest" description="Disordered" evidence="14">
    <location>
        <begin position="1086"/>
        <end position="1140"/>
    </location>
</feature>
<dbReference type="GO" id="GO:0070971">
    <property type="term" value="C:endoplasmic reticulum exit site"/>
    <property type="evidence" value="ECO:0007669"/>
    <property type="project" value="TreeGrafter"/>
</dbReference>
<dbReference type="SMART" id="SM00320">
    <property type="entry name" value="WD40"/>
    <property type="match status" value="6"/>
</dbReference>
<dbReference type="PROSITE" id="PS50294">
    <property type="entry name" value="WD_REPEATS_REGION"/>
    <property type="match status" value="1"/>
</dbReference>
<feature type="compositionally biased region" description="Low complexity" evidence="14">
    <location>
        <begin position="1107"/>
        <end position="1121"/>
    </location>
</feature>
<feature type="compositionally biased region" description="Polar residues" evidence="14">
    <location>
        <begin position="945"/>
        <end position="965"/>
    </location>
</feature>
<dbReference type="SUPFAM" id="SSF50978">
    <property type="entry name" value="WD40 repeat-like"/>
    <property type="match status" value="1"/>
</dbReference>
<dbReference type="PROSITE" id="PS50082">
    <property type="entry name" value="WD_REPEATS_2"/>
    <property type="match status" value="1"/>
</dbReference>
<reference evidence="15 16" key="1">
    <citation type="submission" date="2019-07" db="EMBL/GenBank/DDBJ databases">
        <title>Genome assembly of two rare yeast pathogens: Diutina rugosa and Trichomonascus ciferrii.</title>
        <authorList>
            <person name="Mixao V."/>
            <person name="Saus E."/>
            <person name="Hansen A."/>
            <person name="Lass-Flor C."/>
            <person name="Gabaldon T."/>
        </authorList>
    </citation>
    <scope>NUCLEOTIDE SEQUENCE [LARGE SCALE GENOMIC DNA]</scope>
    <source>
        <strain evidence="15 16">CBS 613</strain>
    </source>
</reference>
<dbReference type="GO" id="GO:0005789">
    <property type="term" value="C:endoplasmic reticulum membrane"/>
    <property type="evidence" value="ECO:0007669"/>
    <property type="project" value="UniProtKB-SubCell"/>
</dbReference>
<evidence type="ECO:0000256" key="2">
    <source>
        <dbReference type="ARBA" id="ARBA00004397"/>
    </source>
</evidence>
<feature type="compositionally biased region" description="Pro residues" evidence="14">
    <location>
        <begin position="967"/>
        <end position="978"/>
    </location>
</feature>
<dbReference type="OMA" id="WLERPCG"/>
<protein>
    <recommendedName>
        <fullName evidence="5">Protein transport protein SEC31</fullName>
    </recommendedName>
    <alternativeName>
        <fullName evidence="4">Protein transport protein sec31</fullName>
    </alternativeName>
</protein>
<evidence type="ECO:0000256" key="6">
    <source>
        <dbReference type="ARBA" id="ARBA00022448"/>
    </source>
</evidence>
<comment type="subcellular location">
    <subcellularLocation>
        <location evidence="1">Cytoplasmic vesicle</location>
        <location evidence="1">COPII-coated vesicle membrane</location>
        <topology evidence="1">Peripheral membrane protein</topology>
        <orientation evidence="1">Cytoplasmic side</orientation>
    </subcellularLocation>
    <subcellularLocation>
        <location evidence="2">Endoplasmic reticulum membrane</location>
        <topology evidence="2">Peripheral membrane protein</topology>
        <orientation evidence="2">Cytoplasmic side</orientation>
    </subcellularLocation>
</comment>
<comment type="similarity">
    <text evidence="3">Belongs to the WD repeat SEC31 family.</text>
</comment>
<dbReference type="EMBL" id="SWFT01000027">
    <property type="protein sequence ID" value="KAA8906964.1"/>
    <property type="molecule type" value="Genomic_DNA"/>
</dbReference>
<evidence type="ECO:0000256" key="1">
    <source>
        <dbReference type="ARBA" id="ARBA00004299"/>
    </source>
</evidence>
<dbReference type="InterPro" id="IPR015943">
    <property type="entry name" value="WD40/YVTN_repeat-like_dom_sf"/>
</dbReference>
<dbReference type="GO" id="GO:0007029">
    <property type="term" value="P:endoplasmic reticulum organization"/>
    <property type="evidence" value="ECO:0007669"/>
    <property type="project" value="TreeGrafter"/>
</dbReference>
<dbReference type="VEuPathDB" id="FungiDB:DIURU_000648"/>
<keyword evidence="10" id="KW-0931">ER-Golgi transport</keyword>
<keyword evidence="7 13" id="KW-0853">WD repeat</keyword>
<organism evidence="15 16">
    <name type="scientific">Diutina rugosa</name>
    <name type="common">Yeast</name>
    <name type="synonym">Candida rugosa</name>
    <dbReference type="NCBI Taxonomy" id="5481"/>
    <lineage>
        <taxon>Eukaryota</taxon>
        <taxon>Fungi</taxon>
        <taxon>Dikarya</taxon>
        <taxon>Ascomycota</taxon>
        <taxon>Saccharomycotina</taxon>
        <taxon>Pichiomycetes</taxon>
        <taxon>Debaryomycetaceae</taxon>
        <taxon>Diutina</taxon>
    </lineage>
</organism>
<feature type="compositionally biased region" description="Polar residues" evidence="14">
    <location>
        <begin position="732"/>
        <end position="745"/>
    </location>
</feature>
<dbReference type="InterPro" id="IPR040251">
    <property type="entry name" value="SEC31-like"/>
</dbReference>
<feature type="compositionally biased region" description="Pro residues" evidence="14">
    <location>
        <begin position="1086"/>
        <end position="1106"/>
    </location>
</feature>
<keyword evidence="16" id="KW-1185">Reference proteome</keyword>
<evidence type="ECO:0000256" key="13">
    <source>
        <dbReference type="PROSITE-ProRule" id="PRU00221"/>
    </source>
</evidence>
<feature type="repeat" description="WD" evidence="13">
    <location>
        <begin position="256"/>
        <end position="289"/>
    </location>
</feature>
<gene>
    <name evidence="15" type="ORF">DIURU_000648</name>
</gene>
<dbReference type="PANTHER" id="PTHR13923">
    <property type="entry name" value="SEC31-RELATED PROTEIN"/>
    <property type="match status" value="1"/>
</dbReference>
<dbReference type="Gene3D" id="1.20.940.10">
    <property type="entry name" value="Functional domain of the splicing factor Prp18"/>
    <property type="match status" value="1"/>
</dbReference>
<dbReference type="Proteomes" id="UP000449547">
    <property type="component" value="Unassembled WGS sequence"/>
</dbReference>
<evidence type="ECO:0000256" key="9">
    <source>
        <dbReference type="ARBA" id="ARBA00022824"/>
    </source>
</evidence>
<evidence type="ECO:0000313" key="16">
    <source>
        <dbReference type="Proteomes" id="UP000449547"/>
    </source>
</evidence>
<sequence length="1243" mass="131506">MVKIEEIASTSTFAWSNDTLPLLATGTVAGAIDVNFTSSSVLEIYDIFTSSKSTEPVFTASVDARFYALAWSKPFDNREQGLIAGAYEDGSIEFWDAAVLIKTKDLKKASVHKSTKHTSGPAKAIAFNPLKPQILVSGGAKGQLFVWNCVGFDEPTTPGTAMTPMEEITSVAWNNTVPHIFASTGNSGYTSVWDLKAKREVLHLQYQSQTGARANFSQVAWHPTQSTKLVTASDSDVCPLIMTWDLRNSNAPEQVLSGHKKGVLSVDWCRQDPSLLLSSGKDNTTLLWNPLTATKLGEYPTTANWTFHVRFAPRSPDIFAMASFDGKVIVQTLQDTSPPVSAAVAAASTVGGDDAFWSQISTTETQQPKFDVLQAPQWLKCPCSASFGFGNKLAIVTTTNGKSTVEVKRFASGASSGEAFKSALASGSFGEIIASKTEQKTTEADSGDWKLLEKLSGDNQHYKKQFIATDEKENSDTKEDSFFDHLEESVSYVPEGEFELGDSELVKLALSNKRAAAVQYCLDNGKLEEALLLVLDPKSSEALREKVRNAYFNKNKASTESRVLYSVTRGDVGDIVAHADTKNWEDIGKAIAAFANDPAQYNTQMAHLGGRIKNRDHALSVFVAGENLDKIAAIWLADMPAFEEKLLSGSDSKISSPADARYATLDNFVQKIATYRQVSGAQAPQITDEGVIKAILEYCSMVAAAGEFELAEQFLPLLPDEVAQLEKDRISKATSKPQANTSSAASVGGGRYGARAATQPNAQPKQPTQTAQTSRIPPTPAANPGFSTVPPVAPGFPPAPSFTPQPVNPTPAAATRANPYARSNPYAPQQAQQPVQPAPVANPYAAPPPIGGVTSPGPQFMSMNATPPPPKKKEEGWNDLPDGIQIGSKPRRAAAAATVTPTPQAFGPTGSQAPPFQGPNAAPPPGPSRKASQANGMTAPPPPKSSNHGSATNSPRPGHAGTQSKYAPPPGSVAPPTPQFEAPPTRSSQSPAKGPPKNPYAPQSVQVPPPMGSVPPSTSFAASPAAATGAPPKNPYAPPPGAQPMAPMPSGPSAAGAFAPPPMSVVSGFAPPPVAPVGPPPMAAPPMGAPPIGAPPMSGPMQPAPPLASQSQSPALQSASPVPATSKYPPGDRSHIPEGSKPVYETLSKIHEAIKPKIPERFAKHGVDMNKRLNILYDHLNNDDLLSEAAIGELKKICDALEAKDFATASSLNLALATNHSDEMGHWNTGVKRLITMAEVMYE</sequence>
<dbReference type="PANTHER" id="PTHR13923:SF11">
    <property type="entry name" value="SECRETORY 31, ISOFORM D"/>
    <property type="match status" value="1"/>
</dbReference>
<evidence type="ECO:0000256" key="4">
    <source>
        <dbReference type="ARBA" id="ARBA00013507"/>
    </source>
</evidence>
<dbReference type="GO" id="GO:0090110">
    <property type="term" value="P:COPII-coated vesicle cargo loading"/>
    <property type="evidence" value="ECO:0007669"/>
    <property type="project" value="TreeGrafter"/>
</dbReference>
<dbReference type="AlphaFoldDB" id="A0A642UYB6"/>
<feature type="compositionally biased region" description="Low complexity" evidence="14">
    <location>
        <begin position="893"/>
        <end position="905"/>
    </location>
</feature>
<name>A0A642UYB6_DIURU</name>
<feature type="region of interest" description="Disordered" evidence="14">
    <location>
        <begin position="851"/>
        <end position="1071"/>
    </location>
</feature>
<dbReference type="OrthoDB" id="542917at2759"/>